<proteinExistence type="predicted"/>
<protein>
    <submittedName>
        <fullName evidence="1">Uncharacterized protein</fullName>
    </submittedName>
</protein>
<comment type="caution">
    <text evidence="1">The sequence shown here is derived from an EMBL/GenBank/DDBJ whole genome shotgun (WGS) entry which is preliminary data.</text>
</comment>
<name>A0AAV5K0Z7_9ROSI</name>
<keyword evidence="2" id="KW-1185">Reference proteome</keyword>
<dbReference type="Proteomes" id="UP001054252">
    <property type="component" value="Unassembled WGS sequence"/>
</dbReference>
<sequence>MDTIAKISSLASIEASQYTLSHNALLYSIAMHPLLQSKFKAALASLTWPSTFHVCWLATNLTEYGT</sequence>
<reference evidence="1 2" key="1">
    <citation type="journal article" date="2021" name="Commun. Biol.">
        <title>The genome of Shorea leprosula (Dipterocarpaceae) highlights the ecological relevance of drought in aseasonal tropical rainforests.</title>
        <authorList>
            <person name="Ng K.K.S."/>
            <person name="Kobayashi M.J."/>
            <person name="Fawcett J.A."/>
            <person name="Hatakeyama M."/>
            <person name="Paape T."/>
            <person name="Ng C.H."/>
            <person name="Ang C.C."/>
            <person name="Tnah L.H."/>
            <person name="Lee C.T."/>
            <person name="Nishiyama T."/>
            <person name="Sese J."/>
            <person name="O'Brien M.J."/>
            <person name="Copetti D."/>
            <person name="Mohd Noor M.I."/>
            <person name="Ong R.C."/>
            <person name="Putra M."/>
            <person name="Sireger I.Z."/>
            <person name="Indrioko S."/>
            <person name="Kosugi Y."/>
            <person name="Izuno A."/>
            <person name="Isagi Y."/>
            <person name="Lee S.L."/>
            <person name="Shimizu K.K."/>
        </authorList>
    </citation>
    <scope>NUCLEOTIDE SEQUENCE [LARGE SCALE GENOMIC DNA]</scope>
    <source>
        <strain evidence="1">214</strain>
    </source>
</reference>
<evidence type="ECO:0000313" key="1">
    <source>
        <dbReference type="EMBL" id="GKV18576.1"/>
    </source>
</evidence>
<evidence type="ECO:0000313" key="2">
    <source>
        <dbReference type="Proteomes" id="UP001054252"/>
    </source>
</evidence>
<organism evidence="1 2">
    <name type="scientific">Rubroshorea leprosula</name>
    <dbReference type="NCBI Taxonomy" id="152421"/>
    <lineage>
        <taxon>Eukaryota</taxon>
        <taxon>Viridiplantae</taxon>
        <taxon>Streptophyta</taxon>
        <taxon>Embryophyta</taxon>
        <taxon>Tracheophyta</taxon>
        <taxon>Spermatophyta</taxon>
        <taxon>Magnoliopsida</taxon>
        <taxon>eudicotyledons</taxon>
        <taxon>Gunneridae</taxon>
        <taxon>Pentapetalae</taxon>
        <taxon>rosids</taxon>
        <taxon>malvids</taxon>
        <taxon>Malvales</taxon>
        <taxon>Dipterocarpaceae</taxon>
        <taxon>Rubroshorea</taxon>
    </lineage>
</organism>
<dbReference type="EMBL" id="BPVZ01000051">
    <property type="protein sequence ID" value="GKV18576.1"/>
    <property type="molecule type" value="Genomic_DNA"/>
</dbReference>
<gene>
    <name evidence="1" type="ORF">SLEP1_g28936</name>
</gene>
<dbReference type="AlphaFoldDB" id="A0AAV5K0Z7"/>
<accession>A0AAV5K0Z7</accession>